<evidence type="ECO:0000313" key="2">
    <source>
        <dbReference type="Proteomes" id="UP001597205"/>
    </source>
</evidence>
<dbReference type="RefSeq" id="WP_380895019.1">
    <property type="nucleotide sequence ID" value="NZ_JBHTKY010000005.1"/>
</dbReference>
<organism evidence="1 2">
    <name type="scientific">Sphingobacterium daejeonense</name>
    <dbReference type="NCBI Taxonomy" id="371142"/>
    <lineage>
        <taxon>Bacteria</taxon>
        <taxon>Pseudomonadati</taxon>
        <taxon>Bacteroidota</taxon>
        <taxon>Sphingobacteriia</taxon>
        <taxon>Sphingobacteriales</taxon>
        <taxon>Sphingobacteriaceae</taxon>
        <taxon>Sphingobacterium</taxon>
    </lineage>
</organism>
<dbReference type="Proteomes" id="UP001597205">
    <property type="component" value="Unassembled WGS sequence"/>
</dbReference>
<protein>
    <recommendedName>
        <fullName evidence="3">TonB-linked outer membrane protein, SusC/RagA family</fullName>
    </recommendedName>
</protein>
<proteinExistence type="predicted"/>
<reference evidence="2" key="1">
    <citation type="journal article" date="2019" name="Int. J. Syst. Evol. Microbiol.">
        <title>The Global Catalogue of Microorganisms (GCM) 10K type strain sequencing project: providing services to taxonomists for standard genome sequencing and annotation.</title>
        <authorList>
            <consortium name="The Broad Institute Genomics Platform"/>
            <consortium name="The Broad Institute Genome Sequencing Center for Infectious Disease"/>
            <person name="Wu L."/>
            <person name="Ma J."/>
        </authorList>
    </citation>
    <scope>NUCLEOTIDE SEQUENCE [LARGE SCALE GENOMIC DNA]</scope>
    <source>
        <strain evidence="2">CCUG 52468</strain>
    </source>
</reference>
<name>A0ABW3RIS2_9SPHI</name>
<evidence type="ECO:0000313" key="1">
    <source>
        <dbReference type="EMBL" id="MFD1165060.1"/>
    </source>
</evidence>
<comment type="caution">
    <text evidence="1">The sequence shown here is derived from an EMBL/GenBank/DDBJ whole genome shotgun (WGS) entry which is preliminary data.</text>
</comment>
<keyword evidence="2" id="KW-1185">Reference proteome</keyword>
<sequence length="61" mass="6513">MEKTPFGQISVGVSGRNLWMFAPGFPGDPEVNTQGAGNAQGLDLNGIQTTRNYGFNLKVTL</sequence>
<accession>A0ABW3RIS2</accession>
<evidence type="ECO:0008006" key="3">
    <source>
        <dbReference type="Google" id="ProtNLM"/>
    </source>
</evidence>
<dbReference type="EMBL" id="JBHTKY010000005">
    <property type="protein sequence ID" value="MFD1165060.1"/>
    <property type="molecule type" value="Genomic_DNA"/>
</dbReference>
<gene>
    <name evidence="1" type="ORF">ACFQ2C_05505</name>
</gene>